<sequence>MKNHGEVGIPGKGLLILTLLLVKIEIKLKNDGFANAGELLGRGDTSIVIDEAMNKQPPTDPGEERTGNVVLNADYEVDTYIIYFGFEDYESKLTWEFDATEAN</sequence>
<gene>
    <name evidence="1" type="ORF">J2Z64_001763</name>
</gene>
<protein>
    <submittedName>
        <fullName evidence="1">Uncharacterized protein</fullName>
    </submittedName>
</protein>
<comment type="caution">
    <text evidence="1">The sequence shown here is derived from an EMBL/GenBank/DDBJ whole genome shotgun (WGS) entry which is preliminary data.</text>
</comment>
<keyword evidence="2" id="KW-1185">Reference proteome</keyword>
<dbReference type="Proteomes" id="UP001138793">
    <property type="component" value="Unassembled WGS sequence"/>
</dbReference>
<dbReference type="EMBL" id="JAGGMB010000004">
    <property type="protein sequence ID" value="MBP2077511.1"/>
    <property type="molecule type" value="Genomic_DNA"/>
</dbReference>
<accession>A0A9X0YT00</accession>
<dbReference type="OrthoDB" id="2969075at2"/>
<dbReference type="RefSeq" id="WP_149475436.1">
    <property type="nucleotide sequence ID" value="NZ_JAGGMB010000004.1"/>
</dbReference>
<dbReference type="AlphaFoldDB" id="A0A9X0YT00"/>
<name>A0A9X0YT00_9BACI</name>
<proteinExistence type="predicted"/>
<evidence type="ECO:0000313" key="2">
    <source>
        <dbReference type="Proteomes" id="UP001138793"/>
    </source>
</evidence>
<evidence type="ECO:0000313" key="1">
    <source>
        <dbReference type="EMBL" id="MBP2077511.1"/>
    </source>
</evidence>
<reference evidence="1" key="1">
    <citation type="submission" date="2021-03" db="EMBL/GenBank/DDBJ databases">
        <title>Genomic Encyclopedia of Type Strains, Phase IV (KMG-IV): sequencing the most valuable type-strain genomes for metagenomic binning, comparative biology and taxonomic classification.</title>
        <authorList>
            <person name="Goeker M."/>
        </authorList>
    </citation>
    <scope>NUCLEOTIDE SEQUENCE</scope>
    <source>
        <strain evidence="1">DSM 107338</strain>
    </source>
</reference>
<organism evidence="1 2">
    <name type="scientific">Oceanobacillus polygoni</name>
    <dbReference type="NCBI Taxonomy" id="1235259"/>
    <lineage>
        <taxon>Bacteria</taxon>
        <taxon>Bacillati</taxon>
        <taxon>Bacillota</taxon>
        <taxon>Bacilli</taxon>
        <taxon>Bacillales</taxon>
        <taxon>Bacillaceae</taxon>
        <taxon>Oceanobacillus</taxon>
    </lineage>
</organism>